<evidence type="ECO:0000313" key="2">
    <source>
        <dbReference type="Proteomes" id="UP000195152"/>
    </source>
</evidence>
<sequence length="388" mass="45772">MLELVKKYRKEKKRLGFVLDIAWRKWKFNEIAINSMKRLLEKGQDPIIIPFSGNRNSRTLIRVLYETLERMKSCEREIYIVHVQQQDFILSYNIPSLFDKMKSIFNDDKIHFHIINNRESFYIKLIGQGVPAPNSSFWWCGQEDKIKPMVAFFNKFSKYVIVSSSTGGKRNEVHPINNAKVYKPFNAFNDSEVWELFLTNTLWGDDIGDVYDLYETYYKTDSPLNINEEPIEYRDGCGTLEFDSSFSCWFCTHSAKYKTLENYYTKNEWIRPLLTFNMSLKEIMMKSKIDELNMQRGYTKKGDKIVDDRKEFNSAESGTIKYEIRRIMFNKLLETEREINSIRLNQGLSRIQIISNETKEIIEKHISTPLIKVIQTVEDAAGLQLSLF</sequence>
<dbReference type="RefSeq" id="WP_000891957.1">
    <property type="nucleotide sequence ID" value="NZ_NFCF01000063.1"/>
</dbReference>
<organism evidence="1 2">
    <name type="scientific">Bacillus thuringiensis serovar mexicanensis</name>
    <dbReference type="NCBI Taxonomy" id="180868"/>
    <lineage>
        <taxon>Bacteria</taxon>
        <taxon>Bacillati</taxon>
        <taxon>Bacillota</taxon>
        <taxon>Bacilli</taxon>
        <taxon>Bacillales</taxon>
        <taxon>Bacillaceae</taxon>
        <taxon>Bacillus</taxon>
        <taxon>Bacillus cereus group</taxon>
    </lineage>
</organism>
<evidence type="ECO:0000313" key="1">
    <source>
        <dbReference type="EMBL" id="OTW50830.1"/>
    </source>
</evidence>
<reference evidence="1 2" key="1">
    <citation type="submission" date="2016-10" db="EMBL/GenBank/DDBJ databases">
        <title>Comparative genomics of Bacillus thuringiensis reveals a path to pathogens against multiple invertebrate hosts.</title>
        <authorList>
            <person name="Zheng J."/>
            <person name="Gao Q."/>
            <person name="Liu H."/>
            <person name="Peng D."/>
            <person name="Ruan L."/>
            <person name="Sun M."/>
        </authorList>
    </citation>
    <scope>NUCLEOTIDE SEQUENCE [LARGE SCALE GENOMIC DNA]</scope>
    <source>
        <strain evidence="1">BGSC 4AC1</strain>
    </source>
</reference>
<dbReference type="Gene3D" id="3.40.50.620">
    <property type="entry name" value="HUPs"/>
    <property type="match status" value="1"/>
</dbReference>
<protein>
    <recommendedName>
        <fullName evidence="3">Phosphoadenosine phosphosulphate reductase domain-containing protein</fullName>
    </recommendedName>
</protein>
<dbReference type="Proteomes" id="UP000195152">
    <property type="component" value="Unassembled WGS sequence"/>
</dbReference>
<dbReference type="AlphaFoldDB" id="A0A242WAF1"/>
<gene>
    <name evidence="1" type="ORF">BK699_09795</name>
</gene>
<dbReference type="EMBL" id="NFCF01000063">
    <property type="protein sequence ID" value="OTW50830.1"/>
    <property type="molecule type" value="Genomic_DNA"/>
</dbReference>
<evidence type="ECO:0008006" key="3">
    <source>
        <dbReference type="Google" id="ProtNLM"/>
    </source>
</evidence>
<dbReference type="InterPro" id="IPR014729">
    <property type="entry name" value="Rossmann-like_a/b/a_fold"/>
</dbReference>
<proteinExistence type="predicted"/>
<dbReference type="SUPFAM" id="SSF52402">
    <property type="entry name" value="Adenine nucleotide alpha hydrolases-like"/>
    <property type="match status" value="1"/>
</dbReference>
<name>A0A242WAF1_BACTU</name>
<comment type="caution">
    <text evidence="1">The sequence shown here is derived from an EMBL/GenBank/DDBJ whole genome shotgun (WGS) entry which is preliminary data.</text>
</comment>
<accession>A0A242WAF1</accession>